<comment type="similarity">
    <text evidence="3">In the N-terminal section; belongs to the glycosyltransferase 51 family.</text>
</comment>
<dbReference type="GO" id="GO:0009252">
    <property type="term" value="P:peptidoglycan biosynthetic process"/>
    <property type="evidence" value="ECO:0007669"/>
    <property type="project" value="UniProtKB-UniPathway"/>
</dbReference>
<evidence type="ECO:0000259" key="18">
    <source>
        <dbReference type="Pfam" id="PF00912"/>
    </source>
</evidence>
<evidence type="ECO:0000256" key="2">
    <source>
        <dbReference type="ARBA" id="ARBA00007090"/>
    </source>
</evidence>
<evidence type="ECO:0000256" key="8">
    <source>
        <dbReference type="ARBA" id="ARBA00022801"/>
    </source>
</evidence>
<proteinExistence type="inferred from homology"/>
<dbReference type="EC" id="2.4.1.-" evidence="19"/>
<dbReference type="InterPro" id="IPR001460">
    <property type="entry name" value="PCN-bd_Tpept"/>
</dbReference>
<dbReference type="UniPathway" id="UPA00219"/>
<evidence type="ECO:0000256" key="7">
    <source>
        <dbReference type="ARBA" id="ARBA00022679"/>
    </source>
</evidence>
<keyword evidence="20" id="KW-1185">Reference proteome</keyword>
<dbReference type="FunFam" id="1.10.3810.10:FF:000001">
    <property type="entry name" value="Penicillin-binding protein 1A"/>
    <property type="match status" value="1"/>
</dbReference>
<evidence type="ECO:0000256" key="4">
    <source>
        <dbReference type="ARBA" id="ARBA00022645"/>
    </source>
</evidence>
<keyword evidence="7 19" id="KW-0808">Transferase</keyword>
<dbReference type="InterPro" id="IPR050396">
    <property type="entry name" value="Glycosyltr_51/Transpeptidase"/>
</dbReference>
<keyword evidence="9" id="KW-0133">Cell shape</keyword>
<dbReference type="InterPro" id="IPR023346">
    <property type="entry name" value="Lysozyme-like_dom_sf"/>
</dbReference>
<feature type="domain" description="Glycosyl transferase family 51" evidence="18">
    <location>
        <begin position="88"/>
        <end position="252"/>
    </location>
</feature>
<keyword evidence="11" id="KW-0511">Multifunctional enzyme</keyword>
<reference evidence="19 20" key="1">
    <citation type="submission" date="2020-03" db="EMBL/GenBank/DDBJ databases">
        <title>Genomic Encyclopedia of Type Strains, Phase IV (KMG-IV): sequencing the most valuable type-strain genomes for metagenomic binning, comparative biology and taxonomic classification.</title>
        <authorList>
            <person name="Goeker M."/>
        </authorList>
    </citation>
    <scope>NUCLEOTIDE SEQUENCE [LARGE SCALE GENOMIC DNA]</scope>
    <source>
        <strain evidence="19 20">DSM 19867</strain>
    </source>
</reference>
<evidence type="ECO:0000256" key="13">
    <source>
        <dbReference type="ARBA" id="ARBA00034000"/>
    </source>
</evidence>
<keyword evidence="5" id="KW-0645">Protease</keyword>
<evidence type="ECO:0000256" key="5">
    <source>
        <dbReference type="ARBA" id="ARBA00022670"/>
    </source>
</evidence>
<evidence type="ECO:0000256" key="14">
    <source>
        <dbReference type="ARBA" id="ARBA00049902"/>
    </source>
</evidence>
<dbReference type="PANTHER" id="PTHR32282">
    <property type="entry name" value="BINDING PROTEIN TRANSPEPTIDASE, PUTATIVE-RELATED"/>
    <property type="match status" value="1"/>
</dbReference>
<dbReference type="GO" id="GO:0008658">
    <property type="term" value="F:penicillin binding"/>
    <property type="evidence" value="ECO:0007669"/>
    <property type="project" value="InterPro"/>
</dbReference>
<dbReference type="GO" id="GO:0008360">
    <property type="term" value="P:regulation of cell shape"/>
    <property type="evidence" value="ECO:0007669"/>
    <property type="project" value="UniProtKB-KW"/>
</dbReference>
<evidence type="ECO:0000256" key="10">
    <source>
        <dbReference type="ARBA" id="ARBA00022984"/>
    </source>
</evidence>
<dbReference type="Proteomes" id="UP000570514">
    <property type="component" value="Unassembled WGS sequence"/>
</dbReference>
<dbReference type="GO" id="GO:0006508">
    <property type="term" value="P:proteolysis"/>
    <property type="evidence" value="ECO:0007669"/>
    <property type="project" value="UniProtKB-KW"/>
</dbReference>
<evidence type="ECO:0000313" key="20">
    <source>
        <dbReference type="Proteomes" id="UP000570514"/>
    </source>
</evidence>
<comment type="pathway">
    <text evidence="1">Cell wall biogenesis; peptidoglycan biosynthesis.</text>
</comment>
<accession>A0A846MXG9</accession>
<sequence>MVRQNKSDGAAEIAERAVEPPRPKKPPSWPYVLMLLAAWGVIFGGIFFSRFLSELPDVNSLMANGPSRDVTILDDRSRLIARRGLTQGVLVEVTTLPSYVPNAFIAIEDRRFRSHLGVDPIGLVRAAMENAKSGHVVQGGSTLTQQLAKNLFLVPDRNFRRKIQEAMLAAYLESRYNKDQILTLYLNRVYFGAGVYGIEAAAERFFGKHASELSLPEAAMLAGSVKAPARYNPISDPDASHDRASVVLMAMQEEGYIDEATRLDADHTRARIVRGTATPSSGYFADWVMGQITGYIGDPQEAVIVDTSFDLDVQELAERAVTAGLREDGEKLNASQAVLVAMTPDGAVRAMVGGASYSQSPYNRATDALRQPGSAFKAFVYLSAFEHGRRPSDVMHDGPVDIRGWKPEDYEGKYRGDISLREAFAHSSNSIAVQLTQEVTPKAVARTAKRLGVETPLQAVASLALGTSVVTPLELTAAYAPFANGGLGVSPHGIVRIRSKSGKVLWQRTQSDASQVIAPENLSQMTELMREVVLTGTGKAANLGDRPVAGKTGTTQDYRDAWFMGFSADLVCGVWIGNDDNSTMNKGTGGKLPARIFHDFMASAEAGLPVRPLPGAQIGAPAPEAPQQEQSDQPQTAQKQPAKKPDNFQQLLDRLFGT</sequence>
<keyword evidence="4" id="KW-0121">Carboxypeptidase</keyword>
<dbReference type="InterPro" id="IPR001264">
    <property type="entry name" value="Glyco_trans_51"/>
</dbReference>
<dbReference type="GO" id="GO:0030288">
    <property type="term" value="C:outer membrane-bounded periplasmic space"/>
    <property type="evidence" value="ECO:0007669"/>
    <property type="project" value="TreeGrafter"/>
</dbReference>
<gene>
    <name evidence="19" type="ORF">FHS83_001414</name>
</gene>
<name>A0A846MXG9_9PROT</name>
<dbReference type="Pfam" id="PF00905">
    <property type="entry name" value="Transpeptidase"/>
    <property type="match status" value="1"/>
</dbReference>
<evidence type="ECO:0000256" key="9">
    <source>
        <dbReference type="ARBA" id="ARBA00022960"/>
    </source>
</evidence>
<keyword evidence="16" id="KW-0812">Transmembrane</keyword>
<dbReference type="RefSeq" id="WP_167082245.1">
    <property type="nucleotide sequence ID" value="NZ_BAAADC010000001.1"/>
</dbReference>
<protein>
    <submittedName>
        <fullName evidence="19">Penicillin-binding protein 1A</fullName>
        <ecNumber evidence="19">2.4.1.-</ecNumber>
        <ecNumber evidence="19">3.4.-.-</ecNumber>
    </submittedName>
</protein>
<evidence type="ECO:0000256" key="15">
    <source>
        <dbReference type="SAM" id="MobiDB-lite"/>
    </source>
</evidence>
<dbReference type="Pfam" id="PF00912">
    <property type="entry name" value="Transgly"/>
    <property type="match status" value="1"/>
</dbReference>
<comment type="similarity">
    <text evidence="2">In the C-terminal section; belongs to the transpeptidase family.</text>
</comment>
<dbReference type="SUPFAM" id="SSF53955">
    <property type="entry name" value="Lysozyme-like"/>
    <property type="match status" value="1"/>
</dbReference>
<dbReference type="GO" id="GO:0008955">
    <property type="term" value="F:peptidoglycan glycosyltransferase activity"/>
    <property type="evidence" value="ECO:0007669"/>
    <property type="project" value="UniProtKB-EC"/>
</dbReference>
<keyword evidence="16" id="KW-0472">Membrane</keyword>
<dbReference type="AlphaFoldDB" id="A0A846MXG9"/>
<dbReference type="EMBL" id="JAASRM010000001">
    <property type="protein sequence ID" value="NIK88096.1"/>
    <property type="molecule type" value="Genomic_DNA"/>
</dbReference>
<comment type="caution">
    <text evidence="19">The sequence shown here is derived from an EMBL/GenBank/DDBJ whole genome shotgun (WGS) entry which is preliminary data.</text>
</comment>
<evidence type="ECO:0000256" key="16">
    <source>
        <dbReference type="SAM" id="Phobius"/>
    </source>
</evidence>
<dbReference type="PANTHER" id="PTHR32282:SF33">
    <property type="entry name" value="PEPTIDOGLYCAN GLYCOSYLTRANSFERASE"/>
    <property type="match status" value="1"/>
</dbReference>
<keyword evidence="16" id="KW-1133">Transmembrane helix</keyword>
<comment type="catalytic activity">
    <reaction evidence="14">
        <text>[GlcNAc-(1-&gt;4)-Mur2Ac(oyl-L-Ala-gamma-D-Glu-L-Lys-D-Ala-D-Ala)](n)-di-trans,octa-cis-undecaprenyl diphosphate + beta-D-GlcNAc-(1-&gt;4)-Mur2Ac(oyl-L-Ala-gamma-D-Glu-L-Lys-D-Ala-D-Ala)-di-trans,octa-cis-undecaprenyl diphosphate = [GlcNAc-(1-&gt;4)-Mur2Ac(oyl-L-Ala-gamma-D-Glu-L-Lys-D-Ala-D-Ala)](n+1)-di-trans,octa-cis-undecaprenyl diphosphate + di-trans,octa-cis-undecaprenyl diphosphate + H(+)</text>
        <dbReference type="Rhea" id="RHEA:23708"/>
        <dbReference type="Rhea" id="RHEA-COMP:9602"/>
        <dbReference type="Rhea" id="RHEA-COMP:9603"/>
        <dbReference type="ChEBI" id="CHEBI:15378"/>
        <dbReference type="ChEBI" id="CHEBI:58405"/>
        <dbReference type="ChEBI" id="CHEBI:60033"/>
        <dbReference type="ChEBI" id="CHEBI:78435"/>
        <dbReference type="EC" id="2.4.99.28"/>
    </reaction>
</comment>
<dbReference type="GO" id="GO:0071555">
    <property type="term" value="P:cell wall organization"/>
    <property type="evidence" value="ECO:0007669"/>
    <property type="project" value="UniProtKB-KW"/>
</dbReference>
<dbReference type="NCBIfam" id="TIGR02074">
    <property type="entry name" value="PBP_1a_fam"/>
    <property type="match status" value="1"/>
</dbReference>
<evidence type="ECO:0000256" key="11">
    <source>
        <dbReference type="ARBA" id="ARBA00023268"/>
    </source>
</evidence>
<keyword evidence="10" id="KW-0573">Peptidoglycan synthesis</keyword>
<feature type="compositionally biased region" description="Basic and acidic residues" evidence="15">
    <location>
        <begin position="13"/>
        <end position="22"/>
    </location>
</feature>
<keyword evidence="6 19" id="KW-0328">Glycosyltransferase</keyword>
<keyword evidence="12" id="KW-0961">Cell wall biogenesis/degradation</keyword>
<dbReference type="EC" id="3.4.-.-" evidence="19"/>
<dbReference type="Gene3D" id="1.10.3810.10">
    <property type="entry name" value="Biosynthetic peptidoglycan transglycosylase-like"/>
    <property type="match status" value="1"/>
</dbReference>
<evidence type="ECO:0000259" key="17">
    <source>
        <dbReference type="Pfam" id="PF00905"/>
    </source>
</evidence>
<dbReference type="Gene3D" id="3.40.710.10">
    <property type="entry name" value="DD-peptidase/beta-lactamase superfamily"/>
    <property type="match status" value="1"/>
</dbReference>
<feature type="region of interest" description="Disordered" evidence="15">
    <location>
        <begin position="1"/>
        <end position="24"/>
    </location>
</feature>
<organism evidence="19 20">
    <name type="scientific">Rhizomicrobium palustre</name>
    <dbReference type="NCBI Taxonomy" id="189966"/>
    <lineage>
        <taxon>Bacteria</taxon>
        <taxon>Pseudomonadati</taxon>
        <taxon>Pseudomonadota</taxon>
        <taxon>Alphaproteobacteria</taxon>
        <taxon>Micropepsales</taxon>
        <taxon>Micropepsaceae</taxon>
        <taxon>Rhizomicrobium</taxon>
    </lineage>
</organism>
<dbReference type="GO" id="GO:0009002">
    <property type="term" value="F:serine-type D-Ala-D-Ala carboxypeptidase activity"/>
    <property type="evidence" value="ECO:0007669"/>
    <property type="project" value="UniProtKB-EC"/>
</dbReference>
<feature type="transmembrane region" description="Helical" evidence="16">
    <location>
        <begin position="31"/>
        <end position="52"/>
    </location>
</feature>
<evidence type="ECO:0000256" key="1">
    <source>
        <dbReference type="ARBA" id="ARBA00004752"/>
    </source>
</evidence>
<evidence type="ECO:0000256" key="12">
    <source>
        <dbReference type="ARBA" id="ARBA00023316"/>
    </source>
</evidence>
<feature type="region of interest" description="Disordered" evidence="15">
    <location>
        <begin position="611"/>
        <end position="658"/>
    </location>
</feature>
<keyword evidence="8 19" id="KW-0378">Hydrolase</keyword>
<comment type="catalytic activity">
    <reaction evidence="13">
        <text>Preferential cleavage: (Ac)2-L-Lys-D-Ala-|-D-Ala. Also transpeptidation of peptidyl-alanyl moieties that are N-acyl substituents of D-alanine.</text>
        <dbReference type="EC" id="3.4.16.4"/>
    </reaction>
</comment>
<dbReference type="InterPro" id="IPR012338">
    <property type="entry name" value="Beta-lactam/transpept-like"/>
</dbReference>
<feature type="domain" description="Penicillin-binding protein transpeptidase" evidence="17">
    <location>
        <begin position="340"/>
        <end position="601"/>
    </location>
</feature>
<evidence type="ECO:0000256" key="3">
    <source>
        <dbReference type="ARBA" id="ARBA00007739"/>
    </source>
</evidence>
<dbReference type="SUPFAM" id="SSF56601">
    <property type="entry name" value="beta-lactamase/transpeptidase-like"/>
    <property type="match status" value="1"/>
</dbReference>
<dbReference type="InterPro" id="IPR036950">
    <property type="entry name" value="PBP_transglycosylase"/>
</dbReference>
<evidence type="ECO:0000313" key="19">
    <source>
        <dbReference type="EMBL" id="NIK88096.1"/>
    </source>
</evidence>
<evidence type="ECO:0000256" key="6">
    <source>
        <dbReference type="ARBA" id="ARBA00022676"/>
    </source>
</evidence>